<evidence type="ECO:0000259" key="1">
    <source>
        <dbReference type="PROSITE" id="PS50181"/>
    </source>
</evidence>
<accession>A0AA39R1L3</accession>
<gene>
    <name evidence="2" type="ORF">JMJ35_005082</name>
</gene>
<name>A0AA39R1L3_9LECA</name>
<dbReference type="CDD" id="cd09917">
    <property type="entry name" value="F-box_SF"/>
    <property type="match status" value="1"/>
</dbReference>
<sequence>MALMHLPNELLEKIVMHVLPEGFESVALTCRRIYALCTPFIEHHNKLRAQFRTFNYWSKGGAHPDFVIGTGFDLLTRIAVEPIVALYIQEADFKRDGIFRPCELVEDAQPDGPVGRLLAQSPYLKQAGLDWQQYFAKIKEEEGPFCRWSRPSRSGMPPTGPASRRLMLADLWRRSRSTNLVLSSIARLGLFVLMLNQLRWSSKVHLPVKDYDSTD</sequence>
<proteinExistence type="predicted"/>
<evidence type="ECO:0000313" key="2">
    <source>
        <dbReference type="EMBL" id="KAK0511954.1"/>
    </source>
</evidence>
<dbReference type="EMBL" id="JAFEKC020000011">
    <property type="protein sequence ID" value="KAK0511954.1"/>
    <property type="molecule type" value="Genomic_DNA"/>
</dbReference>
<dbReference type="Proteomes" id="UP001166286">
    <property type="component" value="Unassembled WGS sequence"/>
</dbReference>
<organism evidence="2 3">
    <name type="scientific">Cladonia borealis</name>
    <dbReference type="NCBI Taxonomy" id="184061"/>
    <lineage>
        <taxon>Eukaryota</taxon>
        <taxon>Fungi</taxon>
        <taxon>Dikarya</taxon>
        <taxon>Ascomycota</taxon>
        <taxon>Pezizomycotina</taxon>
        <taxon>Lecanoromycetes</taxon>
        <taxon>OSLEUM clade</taxon>
        <taxon>Lecanoromycetidae</taxon>
        <taxon>Lecanorales</taxon>
        <taxon>Lecanorineae</taxon>
        <taxon>Cladoniaceae</taxon>
        <taxon>Cladonia</taxon>
    </lineage>
</organism>
<keyword evidence="3" id="KW-1185">Reference proteome</keyword>
<dbReference type="AlphaFoldDB" id="A0AA39R1L3"/>
<dbReference type="InterPro" id="IPR001810">
    <property type="entry name" value="F-box_dom"/>
</dbReference>
<reference evidence="2" key="1">
    <citation type="submission" date="2023-03" db="EMBL/GenBank/DDBJ databases">
        <title>Complete genome of Cladonia borealis.</title>
        <authorList>
            <person name="Park H."/>
        </authorList>
    </citation>
    <scope>NUCLEOTIDE SEQUENCE</scope>
    <source>
        <strain evidence="2">ANT050790</strain>
    </source>
</reference>
<evidence type="ECO:0000313" key="3">
    <source>
        <dbReference type="Proteomes" id="UP001166286"/>
    </source>
</evidence>
<dbReference type="PROSITE" id="PS50181">
    <property type="entry name" value="FBOX"/>
    <property type="match status" value="1"/>
</dbReference>
<comment type="caution">
    <text evidence="2">The sequence shown here is derived from an EMBL/GenBank/DDBJ whole genome shotgun (WGS) entry which is preliminary data.</text>
</comment>
<feature type="domain" description="F-box" evidence="1">
    <location>
        <begin position="1"/>
        <end position="36"/>
    </location>
</feature>
<protein>
    <recommendedName>
        <fullName evidence="1">F-box domain-containing protein</fullName>
    </recommendedName>
</protein>